<evidence type="ECO:0000256" key="1">
    <source>
        <dbReference type="ARBA" id="ARBA00022729"/>
    </source>
</evidence>
<dbReference type="Proteomes" id="UP001481413">
    <property type="component" value="Unassembled WGS sequence"/>
</dbReference>
<protein>
    <recommendedName>
        <fullName evidence="6">LPS-assembly lipoprotein LptE</fullName>
    </recommendedName>
</protein>
<name>A0ABQ0A106_9GAMM</name>
<keyword evidence="5 6" id="KW-0449">Lipoprotein</keyword>
<keyword evidence="3 6" id="KW-0564">Palmitate</keyword>
<comment type="similarity">
    <text evidence="6">Belongs to the LptE lipoprotein family.</text>
</comment>
<evidence type="ECO:0000256" key="3">
    <source>
        <dbReference type="ARBA" id="ARBA00023139"/>
    </source>
</evidence>
<dbReference type="InterPro" id="IPR007485">
    <property type="entry name" value="LPS_assembly_LptE"/>
</dbReference>
<dbReference type="PANTHER" id="PTHR38098">
    <property type="entry name" value="LPS-ASSEMBLY LIPOPROTEIN LPTE"/>
    <property type="match status" value="1"/>
</dbReference>
<comment type="function">
    <text evidence="6">Together with LptD, is involved in the assembly of lipopolysaccharide (LPS) at the surface of the outer membrane. Required for the proper assembly of LptD. Binds LPS and may serve as the LPS recognition site at the outer membrane.</text>
</comment>
<evidence type="ECO:0000256" key="2">
    <source>
        <dbReference type="ARBA" id="ARBA00023136"/>
    </source>
</evidence>
<evidence type="ECO:0000256" key="5">
    <source>
        <dbReference type="ARBA" id="ARBA00023288"/>
    </source>
</evidence>
<accession>A0ABQ0A106</accession>
<gene>
    <name evidence="6" type="primary">lptE</name>
    <name evidence="7" type="ORF">NBRC116585_22010</name>
</gene>
<dbReference type="HAMAP" id="MF_01186">
    <property type="entry name" value="LPS_assembly_LptE"/>
    <property type="match status" value="1"/>
</dbReference>
<dbReference type="EMBL" id="BAABWH010000005">
    <property type="protein sequence ID" value="GAA6146083.1"/>
    <property type="molecule type" value="Genomic_DNA"/>
</dbReference>
<proteinExistence type="inferred from homology"/>
<evidence type="ECO:0000256" key="4">
    <source>
        <dbReference type="ARBA" id="ARBA00023237"/>
    </source>
</evidence>
<keyword evidence="1 6" id="KW-0732">Signal</keyword>
<sequence>MRHLILFLSLSLIASCGWHLRGVSELPEGFRIIHVSGGPQTIRDQLIQRLRFNDVVVPESALDAPAQIEINEYVVERRTLSVNSVGQVAEYEFNGLLDVTVTRQDDVQSFVVEARRTLQNDVNNVVATQQEEAQLKDALNSDLLSRLMRRLERIE</sequence>
<dbReference type="Pfam" id="PF04390">
    <property type="entry name" value="LptE"/>
    <property type="match status" value="1"/>
</dbReference>
<keyword evidence="4 6" id="KW-0998">Cell outer membrane</keyword>
<evidence type="ECO:0000313" key="8">
    <source>
        <dbReference type="Proteomes" id="UP001481413"/>
    </source>
</evidence>
<comment type="caution">
    <text evidence="7">The sequence shown here is derived from an EMBL/GenBank/DDBJ whole genome shotgun (WGS) entry which is preliminary data.</text>
</comment>
<comment type="subunit">
    <text evidence="6">Component of the lipopolysaccharide transport and assembly complex. Interacts with LptD.</text>
</comment>
<dbReference type="RefSeq" id="WP_353295241.1">
    <property type="nucleotide sequence ID" value="NZ_BAABWH010000005.1"/>
</dbReference>
<dbReference type="Gene3D" id="3.30.160.150">
    <property type="entry name" value="Lipoprotein like domain"/>
    <property type="match status" value="1"/>
</dbReference>
<reference evidence="7 8" key="1">
    <citation type="submission" date="2024-04" db="EMBL/GenBank/DDBJ databases">
        <title>Draft genome sequence of Thalassolituus maritimus NBRC 116585.</title>
        <authorList>
            <person name="Miyakawa T."/>
            <person name="Kusuya Y."/>
            <person name="Miura T."/>
        </authorList>
    </citation>
    <scope>NUCLEOTIDE SEQUENCE [LARGE SCALE GENOMIC DNA]</scope>
    <source>
        <strain evidence="7 8">5NW40-0001</strain>
    </source>
</reference>
<comment type="subcellular location">
    <subcellularLocation>
        <location evidence="6">Cell outer membrane</location>
        <topology evidence="6">Lipid-anchor</topology>
    </subcellularLocation>
</comment>
<evidence type="ECO:0000313" key="7">
    <source>
        <dbReference type="EMBL" id="GAA6146083.1"/>
    </source>
</evidence>
<keyword evidence="8" id="KW-1185">Reference proteome</keyword>
<dbReference type="PROSITE" id="PS51257">
    <property type="entry name" value="PROKAR_LIPOPROTEIN"/>
    <property type="match status" value="1"/>
</dbReference>
<evidence type="ECO:0000256" key="6">
    <source>
        <dbReference type="HAMAP-Rule" id="MF_01186"/>
    </source>
</evidence>
<keyword evidence="2 6" id="KW-0472">Membrane</keyword>
<dbReference type="PANTHER" id="PTHR38098:SF1">
    <property type="entry name" value="LPS-ASSEMBLY LIPOPROTEIN LPTE"/>
    <property type="match status" value="1"/>
</dbReference>
<organism evidence="7 8">
    <name type="scientific">Thalassolituus maritimus</name>
    <dbReference type="NCBI Taxonomy" id="484498"/>
    <lineage>
        <taxon>Bacteria</taxon>
        <taxon>Pseudomonadati</taxon>
        <taxon>Pseudomonadota</taxon>
        <taxon>Gammaproteobacteria</taxon>
        <taxon>Oceanospirillales</taxon>
        <taxon>Oceanospirillaceae</taxon>
        <taxon>Thalassolituus</taxon>
    </lineage>
</organism>